<comment type="caution">
    <text evidence="13">The sequence shown here is derived from an EMBL/GenBank/DDBJ whole genome shotgun (WGS) entry which is preliminary data.</text>
</comment>
<evidence type="ECO:0000313" key="13">
    <source>
        <dbReference type="EMBL" id="GAA4013498.1"/>
    </source>
</evidence>
<protein>
    <recommendedName>
        <fullName evidence="6">Phthiocerol/phthiodiolone dimycocerosyl transferase</fullName>
        <ecNumber evidence="5">2.3.1.282</ecNumber>
    </recommendedName>
    <alternativeName>
        <fullName evidence="11">Acyltransferase PapA5</fullName>
    </alternativeName>
    <alternativeName>
        <fullName evidence="9">Phthiocerol/phthiodiolone O-acyltransferase</fullName>
    </alternativeName>
    <alternativeName>
        <fullName evidence="10">Polyketide synthase-associated protein A5</fullName>
    </alternativeName>
</protein>
<dbReference type="Gene3D" id="3.30.559.10">
    <property type="entry name" value="Chloramphenicol acetyltransferase-like domain"/>
    <property type="match status" value="1"/>
</dbReference>
<accession>A0ABP7SLU2</accession>
<feature type="domain" description="Phthiocerol/phthiodiolone dimycocerosyl transferase C-terminal" evidence="12">
    <location>
        <begin position="204"/>
        <end position="393"/>
    </location>
</feature>
<evidence type="ECO:0000256" key="5">
    <source>
        <dbReference type="ARBA" id="ARBA00012866"/>
    </source>
</evidence>
<comment type="similarity">
    <text evidence="4">Belongs to the acyltransferase PapA5 family.</text>
</comment>
<evidence type="ECO:0000259" key="12">
    <source>
        <dbReference type="Pfam" id="PF16911"/>
    </source>
</evidence>
<sequence>MRRRIARSERMYVSEIRTQALQICVVRGGVDAGILDAAFTAVLAEAPGLRSRLEKDGDDYYLSLLEPSELPRLHVRRNEPGARLQEYNKPLHLGGPLARAVLLTGTDEDVVMFGVDHAISDGRSATAFCNRIWQRYIDIQSGSYSAPEPRQQEWPAPLEDWLPPRSDAELDAYVQERLKRAEGAPVASLPFRAAGSVPPVPAESLMTSRRLRLTESQTTGLLAFAKHTGVSVNGLVAAALLAAVRAGLPEELADHRLSSFCTVDLRNQFAPELSHEAMVPMVSWYRDLLHVPADADLVKLGHRFSTELRAGIERGDAAMEMQALDRLLPHPQLWPTSLVLTNVGRIDGPPSPKGLKIVDMTKFPLSSRWAPERGAGPLLASPATIYGRFSIEMPYSTQCFTTAQMDSIHDHVRDSLLACADRAPGSRR</sequence>
<evidence type="ECO:0000256" key="9">
    <source>
        <dbReference type="ARBA" id="ARBA00030465"/>
    </source>
</evidence>
<evidence type="ECO:0000256" key="1">
    <source>
        <dbReference type="ARBA" id="ARBA00000026"/>
    </source>
</evidence>
<evidence type="ECO:0000313" key="14">
    <source>
        <dbReference type="Proteomes" id="UP001500034"/>
    </source>
</evidence>
<name>A0ABP7SLU2_9ACTN</name>
<dbReference type="Pfam" id="PF16911">
    <property type="entry name" value="PapA_C"/>
    <property type="match status" value="1"/>
</dbReference>
<comment type="catalytic activity">
    <reaction evidence="3">
        <text>2 a mycocerosyl-[mycocerosic acid synthase] + a phthiodiolone = a dimycocerosyl phthiodiolone + 2 holo-[mycocerosic acid synthase].</text>
        <dbReference type="EC" id="2.3.1.282"/>
    </reaction>
</comment>
<comment type="catalytic activity">
    <reaction evidence="2">
        <text>2 a mycocerosyl-[mycocerosic acid synthase] + a phenolphthiocerol = a dimycocerosyl phenolphthiocerol + 2 holo-[mycocerosic acid synthase].</text>
        <dbReference type="EC" id="2.3.1.282"/>
    </reaction>
</comment>
<dbReference type="InterPro" id="IPR052058">
    <property type="entry name" value="Alcohol_O-acetyltransferase"/>
</dbReference>
<keyword evidence="14" id="KW-1185">Reference proteome</keyword>
<dbReference type="EC" id="2.3.1.282" evidence="5"/>
<organism evidence="13 14">
    <name type="scientific">Streptomyces marokkonensis</name>
    <dbReference type="NCBI Taxonomy" id="324855"/>
    <lineage>
        <taxon>Bacteria</taxon>
        <taxon>Bacillati</taxon>
        <taxon>Actinomycetota</taxon>
        <taxon>Actinomycetes</taxon>
        <taxon>Kitasatosporales</taxon>
        <taxon>Streptomycetaceae</taxon>
        <taxon>Streptomyces</taxon>
    </lineage>
</organism>
<gene>
    <name evidence="13" type="ORF">GCM10022384_67320</name>
</gene>
<dbReference type="EMBL" id="BAABCQ010000250">
    <property type="protein sequence ID" value="GAA4013498.1"/>
    <property type="molecule type" value="Genomic_DNA"/>
</dbReference>
<evidence type="ECO:0000256" key="10">
    <source>
        <dbReference type="ARBA" id="ARBA00032317"/>
    </source>
</evidence>
<reference evidence="14" key="1">
    <citation type="journal article" date="2019" name="Int. J. Syst. Evol. Microbiol.">
        <title>The Global Catalogue of Microorganisms (GCM) 10K type strain sequencing project: providing services to taxonomists for standard genome sequencing and annotation.</title>
        <authorList>
            <consortium name="The Broad Institute Genomics Platform"/>
            <consortium name="The Broad Institute Genome Sequencing Center for Infectious Disease"/>
            <person name="Wu L."/>
            <person name="Ma J."/>
        </authorList>
    </citation>
    <scope>NUCLEOTIDE SEQUENCE [LARGE SCALE GENOMIC DNA]</scope>
    <source>
        <strain evidence="14">JCM 17027</strain>
    </source>
</reference>
<evidence type="ECO:0000256" key="11">
    <source>
        <dbReference type="ARBA" id="ARBA00033407"/>
    </source>
</evidence>
<dbReference type="RefSeq" id="WP_345597587.1">
    <property type="nucleotide sequence ID" value="NZ_BAABCQ010000250.1"/>
</dbReference>
<dbReference type="InterPro" id="IPR031641">
    <property type="entry name" value="PapA_C"/>
</dbReference>
<evidence type="ECO:0000256" key="2">
    <source>
        <dbReference type="ARBA" id="ARBA00000625"/>
    </source>
</evidence>
<dbReference type="PANTHER" id="PTHR28037">
    <property type="entry name" value="ALCOHOL O-ACETYLTRANSFERASE 1-RELATED"/>
    <property type="match status" value="1"/>
</dbReference>
<comment type="catalytic activity">
    <reaction evidence="1">
        <text>2 a mycocerosyl-[mycocerosic acid synthase] + a phthiocerol = a dimycocerosyl phthiocerol + 2 holo-[mycocerosic acid synthase].</text>
        <dbReference type="EC" id="2.3.1.282"/>
    </reaction>
</comment>
<keyword evidence="8" id="KW-0012">Acyltransferase</keyword>
<evidence type="ECO:0000256" key="7">
    <source>
        <dbReference type="ARBA" id="ARBA00022679"/>
    </source>
</evidence>
<dbReference type="SUPFAM" id="SSF52777">
    <property type="entry name" value="CoA-dependent acyltransferases"/>
    <property type="match status" value="2"/>
</dbReference>
<evidence type="ECO:0000256" key="4">
    <source>
        <dbReference type="ARBA" id="ARBA00006558"/>
    </source>
</evidence>
<dbReference type="Proteomes" id="UP001500034">
    <property type="component" value="Unassembled WGS sequence"/>
</dbReference>
<dbReference type="InterPro" id="IPR023213">
    <property type="entry name" value="CAT-like_dom_sf"/>
</dbReference>
<proteinExistence type="inferred from homology"/>
<evidence type="ECO:0000256" key="3">
    <source>
        <dbReference type="ARBA" id="ARBA00001907"/>
    </source>
</evidence>
<evidence type="ECO:0000256" key="8">
    <source>
        <dbReference type="ARBA" id="ARBA00023315"/>
    </source>
</evidence>
<keyword evidence="7" id="KW-0808">Transferase</keyword>
<dbReference type="Gene3D" id="3.30.559.30">
    <property type="entry name" value="Nonribosomal peptide synthetase, condensation domain"/>
    <property type="match status" value="1"/>
</dbReference>
<evidence type="ECO:0000256" key="6">
    <source>
        <dbReference type="ARBA" id="ARBA00013449"/>
    </source>
</evidence>
<dbReference type="PANTHER" id="PTHR28037:SF1">
    <property type="entry name" value="ALCOHOL O-ACETYLTRANSFERASE 1-RELATED"/>
    <property type="match status" value="1"/>
</dbReference>